<sequence>MLFHSLLPSLMGASLCLAAATPPIAARDGHLRETDSPDGPPDGAYFNDIPEIPTTPNKVQKRASLGKSRLTTLHARFEYGVSANSPPRAQLVKGKLVGDATEGTPFDDFDKIPRPARVTKLTLRGAERLDAITFNFWGTELRHGGEGGKDVSIEFGKDRYITALQVCDTLFDSERQHYRISYAKAFTNIKRPSGGFESIEVGTRPFDADKNCPPFEAPWGHAVVGVRGREGDEIDALGAITAPWGG</sequence>
<evidence type="ECO:0000313" key="4">
    <source>
        <dbReference type="EMBL" id="EUC58890.1"/>
    </source>
</evidence>
<feature type="region of interest" description="Disordered" evidence="1">
    <location>
        <begin position="28"/>
        <end position="64"/>
    </location>
</feature>
<comment type="caution">
    <text evidence="4">The sequence shown here is derived from an EMBL/GenBank/DDBJ whole genome shotgun (WGS) entry which is preliminary data.</text>
</comment>
<evidence type="ECO:0000313" key="5">
    <source>
        <dbReference type="Proteomes" id="UP000030108"/>
    </source>
</evidence>
<dbReference type="EMBL" id="JATN01000321">
    <property type="protein sequence ID" value="EUC58890.1"/>
    <property type="molecule type" value="Genomic_DNA"/>
</dbReference>
<accession>A0A0A1UJ54</accession>
<evidence type="ECO:0000259" key="3">
    <source>
        <dbReference type="Pfam" id="PF01419"/>
    </source>
</evidence>
<dbReference type="Proteomes" id="UP000030108">
    <property type="component" value="Unassembled WGS sequence"/>
</dbReference>
<reference evidence="5" key="1">
    <citation type="journal article" date="2014" name="Genome Announc.">
        <title>Draft genome sequence of the plant-pathogenic soil fungus Rhizoctonia solani anastomosis group 3 strain Rhs1AP.</title>
        <authorList>
            <person name="Cubeta M.A."/>
            <person name="Thomas E."/>
            <person name="Dean R.A."/>
            <person name="Jabaji S."/>
            <person name="Neate S.M."/>
            <person name="Tavantzis S."/>
            <person name="Toda T."/>
            <person name="Vilgalys R."/>
            <person name="Bharathan N."/>
            <person name="Fedorova-Abrams N."/>
            <person name="Pakala S.B."/>
            <person name="Pakala S.M."/>
            <person name="Zafar N."/>
            <person name="Joardar V."/>
            <person name="Losada L."/>
            <person name="Nierman W.C."/>
        </authorList>
    </citation>
    <scope>NUCLEOTIDE SEQUENCE [LARGE SCALE GENOMIC DNA]</scope>
    <source>
        <strain evidence="5">AG-3</strain>
    </source>
</reference>
<evidence type="ECO:0000256" key="2">
    <source>
        <dbReference type="SAM" id="SignalP"/>
    </source>
</evidence>
<feature type="signal peptide" evidence="2">
    <location>
        <begin position="1"/>
        <end position="26"/>
    </location>
</feature>
<protein>
    <submittedName>
        <fullName evidence="4">Jacalin-like lectin domain protein, putative</fullName>
    </submittedName>
</protein>
<keyword evidence="2" id="KW-0732">Signal</keyword>
<feature type="domain" description="Jacalin-type lectin" evidence="3">
    <location>
        <begin position="101"/>
        <end position="240"/>
    </location>
</feature>
<feature type="chain" id="PRO_5001991552" evidence="2">
    <location>
        <begin position="27"/>
        <end position="246"/>
    </location>
</feature>
<proteinExistence type="predicted"/>
<name>A0A0A1UJ54_9AGAM</name>
<dbReference type="AlphaFoldDB" id="A0A0A1UJ54"/>
<dbReference type="InterPro" id="IPR001229">
    <property type="entry name" value="Jacalin-like_lectin_dom"/>
</dbReference>
<dbReference type="Pfam" id="PF01419">
    <property type="entry name" value="Jacalin"/>
    <property type="match status" value="1"/>
</dbReference>
<dbReference type="InterPro" id="IPR036404">
    <property type="entry name" value="Jacalin-like_lectin_dom_sf"/>
</dbReference>
<evidence type="ECO:0000256" key="1">
    <source>
        <dbReference type="SAM" id="MobiDB-lite"/>
    </source>
</evidence>
<dbReference type="OrthoDB" id="40902at2759"/>
<gene>
    <name evidence="4" type="ORF">RSOL_283890</name>
</gene>
<dbReference type="Gene3D" id="2.100.10.30">
    <property type="entry name" value="Jacalin-like lectin domain"/>
    <property type="match status" value="1"/>
</dbReference>
<keyword evidence="4" id="KW-0430">Lectin</keyword>
<dbReference type="GO" id="GO:0030246">
    <property type="term" value="F:carbohydrate binding"/>
    <property type="evidence" value="ECO:0007669"/>
    <property type="project" value="UniProtKB-KW"/>
</dbReference>
<dbReference type="SUPFAM" id="SSF51101">
    <property type="entry name" value="Mannose-binding lectins"/>
    <property type="match status" value="1"/>
</dbReference>
<organism evidence="4 5">
    <name type="scientific">Rhizoctonia solani AG-3 Rhs1AP</name>
    <dbReference type="NCBI Taxonomy" id="1086054"/>
    <lineage>
        <taxon>Eukaryota</taxon>
        <taxon>Fungi</taxon>
        <taxon>Dikarya</taxon>
        <taxon>Basidiomycota</taxon>
        <taxon>Agaricomycotina</taxon>
        <taxon>Agaricomycetes</taxon>
        <taxon>Cantharellales</taxon>
        <taxon>Ceratobasidiaceae</taxon>
        <taxon>Rhizoctonia</taxon>
    </lineage>
</organism>